<protein>
    <submittedName>
        <fullName evidence="1">Uncharacterized protein</fullName>
    </submittedName>
</protein>
<evidence type="ECO:0000313" key="2">
    <source>
        <dbReference type="Proteomes" id="UP000410492"/>
    </source>
</evidence>
<keyword evidence="2" id="KW-1185">Reference proteome</keyword>
<organism evidence="1 2">
    <name type="scientific">Callosobruchus maculatus</name>
    <name type="common">Southern cowpea weevil</name>
    <name type="synonym">Pulse bruchid</name>
    <dbReference type="NCBI Taxonomy" id="64391"/>
    <lineage>
        <taxon>Eukaryota</taxon>
        <taxon>Metazoa</taxon>
        <taxon>Ecdysozoa</taxon>
        <taxon>Arthropoda</taxon>
        <taxon>Hexapoda</taxon>
        <taxon>Insecta</taxon>
        <taxon>Pterygota</taxon>
        <taxon>Neoptera</taxon>
        <taxon>Endopterygota</taxon>
        <taxon>Coleoptera</taxon>
        <taxon>Polyphaga</taxon>
        <taxon>Cucujiformia</taxon>
        <taxon>Chrysomeloidea</taxon>
        <taxon>Chrysomelidae</taxon>
        <taxon>Bruchinae</taxon>
        <taxon>Bruchini</taxon>
        <taxon>Callosobruchus</taxon>
    </lineage>
</organism>
<dbReference type="AlphaFoldDB" id="A0A653BJ27"/>
<evidence type="ECO:0000313" key="1">
    <source>
        <dbReference type="EMBL" id="VEN35573.1"/>
    </source>
</evidence>
<gene>
    <name evidence="1" type="ORF">CALMAC_LOCUS1458</name>
</gene>
<proteinExistence type="predicted"/>
<dbReference type="OrthoDB" id="10490602at2759"/>
<name>A0A653BJ27_CALMS</name>
<dbReference type="EMBL" id="CAACVG010001731">
    <property type="protein sequence ID" value="VEN35573.1"/>
    <property type="molecule type" value="Genomic_DNA"/>
</dbReference>
<accession>A0A653BJ27</accession>
<dbReference type="Proteomes" id="UP000410492">
    <property type="component" value="Unassembled WGS sequence"/>
</dbReference>
<reference evidence="1 2" key="1">
    <citation type="submission" date="2019-01" db="EMBL/GenBank/DDBJ databases">
        <authorList>
            <person name="Sayadi A."/>
        </authorList>
    </citation>
    <scope>NUCLEOTIDE SEQUENCE [LARGE SCALE GENOMIC DNA]</scope>
</reference>
<sequence>MDIMVKVKSRLPPDKCGAVFAIERKRYTPSYLATLKNIKSKQTFPIFAERDGDRKATVCLHRFGIQPTHFWK</sequence>